<dbReference type="InterPro" id="IPR039298">
    <property type="entry name" value="ACOT13"/>
</dbReference>
<reference evidence="4 5" key="1">
    <citation type="journal article" date="2024" name="J. Plant Pathol.">
        <title>Sequence and assembly of the genome of Seiridium unicorne, isolate CBS 538.82, causal agent of cypress canker disease.</title>
        <authorList>
            <person name="Scali E."/>
            <person name="Rocca G.D."/>
            <person name="Danti R."/>
            <person name="Garbelotto M."/>
            <person name="Barberini S."/>
            <person name="Baroncelli R."/>
            <person name="Emiliani G."/>
        </authorList>
    </citation>
    <scope>NUCLEOTIDE SEQUENCE [LARGE SCALE GENOMIC DNA]</scope>
    <source>
        <strain evidence="4 5">BM-138-508</strain>
    </source>
</reference>
<evidence type="ECO:0000256" key="2">
    <source>
        <dbReference type="ARBA" id="ARBA00022801"/>
    </source>
</evidence>
<name>A0ABR2UQC7_9PEZI</name>
<dbReference type="CDD" id="cd03443">
    <property type="entry name" value="PaaI_thioesterase"/>
    <property type="match status" value="1"/>
</dbReference>
<evidence type="ECO:0000313" key="5">
    <source>
        <dbReference type="Proteomes" id="UP001408356"/>
    </source>
</evidence>
<dbReference type="SUPFAM" id="SSF54637">
    <property type="entry name" value="Thioesterase/thiol ester dehydrase-isomerase"/>
    <property type="match status" value="1"/>
</dbReference>
<protein>
    <recommendedName>
        <fullName evidence="3">Thioesterase domain-containing protein</fullName>
    </recommendedName>
</protein>
<proteinExistence type="inferred from homology"/>
<keyword evidence="5" id="KW-1185">Reference proteome</keyword>
<dbReference type="InterPro" id="IPR006683">
    <property type="entry name" value="Thioestr_dom"/>
</dbReference>
<evidence type="ECO:0000256" key="1">
    <source>
        <dbReference type="ARBA" id="ARBA00008324"/>
    </source>
</evidence>
<dbReference type="EMBL" id="JARVKF010000405">
    <property type="protein sequence ID" value="KAK9416631.1"/>
    <property type="molecule type" value="Genomic_DNA"/>
</dbReference>
<gene>
    <name evidence="4" type="ORF">SUNI508_09541</name>
</gene>
<evidence type="ECO:0000313" key="4">
    <source>
        <dbReference type="EMBL" id="KAK9416631.1"/>
    </source>
</evidence>
<evidence type="ECO:0000259" key="3">
    <source>
        <dbReference type="Pfam" id="PF03061"/>
    </source>
</evidence>
<dbReference type="Pfam" id="PF03061">
    <property type="entry name" value="4HBT"/>
    <property type="match status" value="1"/>
</dbReference>
<dbReference type="InterPro" id="IPR029069">
    <property type="entry name" value="HotDog_dom_sf"/>
</dbReference>
<dbReference type="InterPro" id="IPR003736">
    <property type="entry name" value="PAAI_dom"/>
</dbReference>
<dbReference type="PANTHER" id="PTHR21660:SF1">
    <property type="entry name" value="ACYL-COENZYME A THIOESTERASE 13"/>
    <property type="match status" value="1"/>
</dbReference>
<feature type="domain" description="Thioesterase" evidence="3">
    <location>
        <begin position="84"/>
        <end position="160"/>
    </location>
</feature>
<comment type="caution">
    <text evidence="4">The sequence shown here is derived from an EMBL/GenBank/DDBJ whole genome shotgun (WGS) entry which is preliminary data.</text>
</comment>
<accession>A0ABR2UQC7</accession>
<dbReference type="Gene3D" id="3.10.129.10">
    <property type="entry name" value="Hotdog Thioesterase"/>
    <property type="match status" value="1"/>
</dbReference>
<comment type="similarity">
    <text evidence="1">Belongs to the thioesterase PaaI family.</text>
</comment>
<organism evidence="4 5">
    <name type="scientific">Seiridium unicorne</name>
    <dbReference type="NCBI Taxonomy" id="138068"/>
    <lineage>
        <taxon>Eukaryota</taxon>
        <taxon>Fungi</taxon>
        <taxon>Dikarya</taxon>
        <taxon>Ascomycota</taxon>
        <taxon>Pezizomycotina</taxon>
        <taxon>Sordariomycetes</taxon>
        <taxon>Xylariomycetidae</taxon>
        <taxon>Amphisphaeriales</taxon>
        <taxon>Sporocadaceae</taxon>
        <taxon>Seiridium</taxon>
    </lineage>
</organism>
<dbReference type="Proteomes" id="UP001408356">
    <property type="component" value="Unassembled WGS sequence"/>
</dbReference>
<sequence>MPAEDKINRPSGPQMMTELGDAHGIDRVHQFIQWTNNRGENPDDIEWMSTITPHLSVHSHSSSMPHPRINFRFTVHPVHCNRLGNLHGGCTSTIFDICTTLPLHLINKPGFWMYLGVSRTLNCTYLKPVPCGTTVDIQCEILSVGKRLCVIKGEMRAVDEEGKLGALLTVCEHGKVSTDAQMEKL</sequence>
<keyword evidence="2" id="KW-0378">Hydrolase</keyword>
<dbReference type="NCBIfam" id="TIGR00369">
    <property type="entry name" value="unchar_dom_1"/>
    <property type="match status" value="1"/>
</dbReference>
<dbReference type="PANTHER" id="PTHR21660">
    <property type="entry name" value="THIOESTERASE SUPERFAMILY MEMBER-RELATED"/>
    <property type="match status" value="1"/>
</dbReference>